<protein>
    <submittedName>
        <fullName evidence="1">Uncharacterized protein</fullName>
    </submittedName>
</protein>
<dbReference type="Proteomes" id="UP000053860">
    <property type="component" value="Unassembled WGS sequence"/>
</dbReference>
<accession>A0A101HKI1</accession>
<comment type="caution">
    <text evidence="1">The sequence shown here is derived from an EMBL/GenBank/DDBJ whole genome shotgun (WGS) entry which is preliminary data.</text>
</comment>
<dbReference type="AlphaFoldDB" id="A0A101HKI1"/>
<proteinExistence type="predicted"/>
<reference evidence="2" key="1">
    <citation type="journal article" date="2015" name="MBio">
        <title>Genome-Resolved Metagenomic Analysis Reveals Roles for Candidate Phyla and Other Microbial Community Members in Biogeochemical Transformations in Oil Reservoirs.</title>
        <authorList>
            <person name="Hu P."/>
            <person name="Tom L."/>
            <person name="Singh A."/>
            <person name="Thomas B.C."/>
            <person name="Baker B.J."/>
            <person name="Piceno Y.M."/>
            <person name="Andersen G.L."/>
            <person name="Banfield J.F."/>
        </authorList>
    </citation>
    <scope>NUCLEOTIDE SEQUENCE [LARGE SCALE GENOMIC DNA]</scope>
</reference>
<dbReference type="EMBL" id="LGGN01000032">
    <property type="protein sequence ID" value="KUK78443.1"/>
    <property type="molecule type" value="Genomic_DNA"/>
</dbReference>
<name>A0A101HKI1_9BACT</name>
<evidence type="ECO:0000313" key="2">
    <source>
        <dbReference type="Proteomes" id="UP000053860"/>
    </source>
</evidence>
<sequence length="32" mass="3628">MSVPSVTLNKKQNKGFELIATDILSVKDWYDS</sequence>
<gene>
    <name evidence="1" type="ORF">XD92_0307</name>
</gene>
<organism evidence="1 2">
    <name type="scientific">Proteiniphilum acetatigenes</name>
    <dbReference type="NCBI Taxonomy" id="294710"/>
    <lineage>
        <taxon>Bacteria</taxon>
        <taxon>Pseudomonadati</taxon>
        <taxon>Bacteroidota</taxon>
        <taxon>Bacteroidia</taxon>
        <taxon>Bacteroidales</taxon>
        <taxon>Dysgonomonadaceae</taxon>
        <taxon>Proteiniphilum</taxon>
    </lineage>
</organism>
<evidence type="ECO:0000313" key="1">
    <source>
        <dbReference type="EMBL" id="KUK78443.1"/>
    </source>
</evidence>